<keyword evidence="1" id="KW-0732">Signal</keyword>
<dbReference type="PANTHER" id="PTHR41339:SF1">
    <property type="entry name" value="SECRETED PROTEIN"/>
    <property type="match status" value="1"/>
</dbReference>
<feature type="signal peptide" evidence="1">
    <location>
        <begin position="1"/>
        <end position="21"/>
    </location>
</feature>
<dbReference type="PANTHER" id="PTHR41339">
    <property type="entry name" value="LIPL48"/>
    <property type="match status" value="1"/>
</dbReference>
<organism evidence="2 3">
    <name type="scientific">Corallococcus exiguus</name>
    <dbReference type="NCBI Taxonomy" id="83462"/>
    <lineage>
        <taxon>Bacteria</taxon>
        <taxon>Pseudomonadati</taxon>
        <taxon>Myxococcota</taxon>
        <taxon>Myxococcia</taxon>
        <taxon>Myxococcales</taxon>
        <taxon>Cystobacterineae</taxon>
        <taxon>Myxococcaceae</taxon>
        <taxon>Corallococcus</taxon>
    </lineage>
</organism>
<gene>
    <name evidence="2" type="ORF">GTZ93_15505</name>
</gene>
<dbReference type="PROSITE" id="PS51257">
    <property type="entry name" value="PROKAR_LIPOPROTEIN"/>
    <property type="match status" value="1"/>
</dbReference>
<dbReference type="EMBL" id="JAAAPK010000003">
    <property type="protein sequence ID" value="NBC41234.1"/>
    <property type="molecule type" value="Genomic_DNA"/>
</dbReference>
<sequence length="436" mass="44715">MLQHLLRFPRLLPFVAASVLAACGGSEDDPGDGPGPGGPCVRNISSNLTTATTWEPGTQQCTYAVTGVVEVSGALTLAPGTVVRFGPDAGLLIMPTGSLNAVGTEAAPITFTGTTATPGFWKGLAFKSNTSANVLEHVVISYAGSEDAFCCDYFHGPAGSLEVRAAVVVGSLLQDSVSQVRIANTTVEKSGTLGLFAFNRARLPGFSKNLFRGNLGAPATVSLSIASALDGTTVYSGNSATNPAANGDNTVHLLAAPEGDLAIAQTLHKLDVPYGVSTGIPDTLVEYAGALTVEPGVRLQFEAKSGLRITETGSLVARGTAADPIVFTGRTETPGYWKGIAIRSLDANNVIAHARVSHGGSDPFCCDAFTNAGDIQGNIVLGGSAGRGRLQLSDSLVSQGTGWGVFVFKNSTFTPSANTYDGNTGTVGYESPPFAP</sequence>
<proteinExistence type="predicted"/>
<accession>A0A7X5BRV0</accession>
<evidence type="ECO:0000313" key="2">
    <source>
        <dbReference type="EMBL" id="NBC41234.1"/>
    </source>
</evidence>
<evidence type="ECO:0008006" key="4">
    <source>
        <dbReference type="Google" id="ProtNLM"/>
    </source>
</evidence>
<evidence type="ECO:0000256" key="1">
    <source>
        <dbReference type="SAM" id="SignalP"/>
    </source>
</evidence>
<protein>
    <recommendedName>
        <fullName evidence="4">Lipoprotein</fullName>
    </recommendedName>
</protein>
<keyword evidence="3" id="KW-1185">Reference proteome</keyword>
<feature type="chain" id="PRO_5031282540" description="Lipoprotein" evidence="1">
    <location>
        <begin position="22"/>
        <end position="436"/>
    </location>
</feature>
<evidence type="ECO:0000313" key="3">
    <source>
        <dbReference type="Proteomes" id="UP000537825"/>
    </source>
</evidence>
<reference evidence="2 3" key="1">
    <citation type="submission" date="2020-01" db="EMBL/GenBank/DDBJ databases">
        <title>The draft genome sequence of Corallococcus exiguus DSM 14696.</title>
        <authorList>
            <person name="Zhang X."/>
            <person name="Zhu H."/>
        </authorList>
    </citation>
    <scope>NUCLEOTIDE SEQUENCE [LARGE SCALE GENOMIC DNA]</scope>
    <source>
        <strain evidence="2 3">DSM 14696</strain>
    </source>
</reference>
<dbReference type="AlphaFoldDB" id="A0A7X5BRV0"/>
<dbReference type="RefSeq" id="WP_139917614.1">
    <property type="nucleotide sequence ID" value="NZ_CBCSLE010000112.1"/>
</dbReference>
<name>A0A7X5BRV0_9BACT</name>
<comment type="caution">
    <text evidence="2">The sequence shown here is derived from an EMBL/GenBank/DDBJ whole genome shotgun (WGS) entry which is preliminary data.</text>
</comment>
<dbReference type="Proteomes" id="UP000537825">
    <property type="component" value="Unassembled WGS sequence"/>
</dbReference>